<keyword evidence="7 9" id="KW-1133">Transmembrane helix</keyword>
<evidence type="ECO:0000256" key="5">
    <source>
        <dbReference type="ARBA" id="ARBA00022741"/>
    </source>
</evidence>
<dbReference type="PANTHER" id="PTHR43394">
    <property type="entry name" value="ATP-DEPENDENT PERMEASE MDL1, MITOCHONDRIAL"/>
    <property type="match status" value="1"/>
</dbReference>
<keyword evidence="8 9" id="KW-0472">Membrane</keyword>
<keyword evidence="5" id="KW-0547">Nucleotide-binding</keyword>
<feature type="transmembrane region" description="Helical" evidence="9">
    <location>
        <begin position="156"/>
        <end position="173"/>
    </location>
</feature>
<dbReference type="GO" id="GO:0015421">
    <property type="term" value="F:ABC-type oligopeptide transporter activity"/>
    <property type="evidence" value="ECO:0007669"/>
    <property type="project" value="TreeGrafter"/>
</dbReference>
<dbReference type="Gene3D" id="3.40.50.300">
    <property type="entry name" value="P-loop containing nucleotide triphosphate hydrolases"/>
    <property type="match status" value="1"/>
</dbReference>
<evidence type="ECO:0000259" key="10">
    <source>
        <dbReference type="PROSITE" id="PS50893"/>
    </source>
</evidence>
<dbReference type="InterPro" id="IPR003593">
    <property type="entry name" value="AAA+_ATPase"/>
</dbReference>
<dbReference type="GO" id="GO:0005524">
    <property type="term" value="F:ATP binding"/>
    <property type="evidence" value="ECO:0007669"/>
    <property type="project" value="UniProtKB-KW"/>
</dbReference>
<comment type="subcellular location">
    <subcellularLocation>
        <location evidence="1">Cell membrane</location>
        <topology evidence="1">Multi-pass membrane protein</topology>
    </subcellularLocation>
</comment>
<dbReference type="CDD" id="cd03254">
    <property type="entry name" value="ABCC_Glucan_exporter_like"/>
    <property type="match status" value="1"/>
</dbReference>
<organism evidence="12 13">
    <name type="scientific">Clostridium acetobutylicum (strain ATCC 824 / DSM 792 / JCM 1419 / IAM 19013 / LMG 5710 / NBRC 13948 / NRRL B-527 / VKM B-1787 / 2291 / W)</name>
    <dbReference type="NCBI Taxonomy" id="272562"/>
    <lineage>
        <taxon>Bacteria</taxon>
        <taxon>Bacillati</taxon>
        <taxon>Bacillota</taxon>
        <taxon>Clostridia</taxon>
        <taxon>Eubacteriales</taxon>
        <taxon>Clostridiaceae</taxon>
        <taxon>Clostridium</taxon>
    </lineage>
</organism>
<keyword evidence="13" id="KW-1185">Reference proteome</keyword>
<dbReference type="InterPro" id="IPR011527">
    <property type="entry name" value="ABC1_TM_dom"/>
</dbReference>
<keyword evidence="6" id="KW-0067">ATP-binding</keyword>
<evidence type="ECO:0000256" key="3">
    <source>
        <dbReference type="ARBA" id="ARBA00022475"/>
    </source>
</evidence>
<evidence type="ECO:0000256" key="1">
    <source>
        <dbReference type="ARBA" id="ARBA00004651"/>
    </source>
</evidence>
<dbReference type="GO" id="GO:0005886">
    <property type="term" value="C:plasma membrane"/>
    <property type="evidence" value="ECO:0007669"/>
    <property type="project" value="UniProtKB-SubCell"/>
</dbReference>
<dbReference type="InterPro" id="IPR036640">
    <property type="entry name" value="ABC1_TM_sf"/>
</dbReference>
<dbReference type="STRING" id="272562.CA_C3415"/>
<sequence length="627" mass="69885">MMKKNNAPKGSPLKTLKRLLLYVFTQYKLLFFVVIFTIFISAISNVVGTLFIRNLIDDYITPLLKAPVKDFGPLLKIVLTMGLIYYVGVLSTYIYSRLMVSITQGSLKRLRDEIFKHMESLPISFFDTHAHGDIMSIYTNDTDSLRQMIEQGIPQLLSGAVTIIGTLISMIYLSIPLTILQVIIILVILYVTKVIGSKSGKYFKLQQKDLGVVNGYIQEMMEGQKVVKVFCHEEEAKLKFDELNDKLYDSANNANKFANILMPIMANIGYINYVLVAIFGSVLAIGNFWGFTLGAIASFLQLTRIFSQTTNQLSQQFNFIVMALAGAERIFKLIDEPAETDEGYVTLVNAKENENGQLSETNEHTGTWAWKHPHSDGSTTFTKLLGDVVFENVDFGYNSEKVILHSINLYAKPGEKVAFVGATGAGKTTITNLINRFYDINAGKIRYDGINIEKIKKDDLRRSLGVVLQDPHLFTGTVADNIRYGKLDATDEEVIAAAKLANADQFINHLPNGYDTILTGDGANISQGQKQLLTIARAAIADPPVLILDEATSSIDTRTEAIVQDGMDKLMHGRTVFVIAHRLSTVKNSDVIMVLEQGRIIERGSHDDLIMQKGKYYQLYTGAFELS</sequence>
<evidence type="ECO:0000256" key="4">
    <source>
        <dbReference type="ARBA" id="ARBA00022692"/>
    </source>
</evidence>
<dbReference type="SMART" id="SM00382">
    <property type="entry name" value="AAA"/>
    <property type="match status" value="1"/>
</dbReference>
<evidence type="ECO:0000256" key="8">
    <source>
        <dbReference type="ARBA" id="ARBA00023136"/>
    </source>
</evidence>
<evidence type="ECO:0000259" key="11">
    <source>
        <dbReference type="PROSITE" id="PS50929"/>
    </source>
</evidence>
<evidence type="ECO:0000256" key="2">
    <source>
        <dbReference type="ARBA" id="ARBA00022448"/>
    </source>
</evidence>
<gene>
    <name evidence="12" type="ordered locus">CA_C3415</name>
</gene>
<evidence type="ECO:0000313" key="12">
    <source>
        <dbReference type="EMBL" id="AAK81345.1"/>
    </source>
</evidence>
<dbReference type="SUPFAM" id="SSF90123">
    <property type="entry name" value="ABC transporter transmembrane region"/>
    <property type="match status" value="1"/>
</dbReference>
<dbReference type="InterPro" id="IPR039421">
    <property type="entry name" value="Type_1_exporter"/>
</dbReference>
<evidence type="ECO:0000313" key="13">
    <source>
        <dbReference type="Proteomes" id="UP000000814"/>
    </source>
</evidence>
<dbReference type="CDD" id="cd18547">
    <property type="entry name" value="ABC_6TM_Tm288_like"/>
    <property type="match status" value="1"/>
</dbReference>
<dbReference type="GO" id="GO:0016887">
    <property type="term" value="F:ATP hydrolysis activity"/>
    <property type="evidence" value="ECO:0007669"/>
    <property type="project" value="InterPro"/>
</dbReference>
<name>Q97DQ7_CLOAB</name>
<dbReference type="FunFam" id="3.40.50.300:FF:000287">
    <property type="entry name" value="Multidrug ABC transporter ATP-binding protein"/>
    <property type="match status" value="1"/>
</dbReference>
<dbReference type="eggNOG" id="COG1132">
    <property type="taxonomic scope" value="Bacteria"/>
</dbReference>
<dbReference type="InterPro" id="IPR003439">
    <property type="entry name" value="ABC_transporter-like_ATP-bd"/>
</dbReference>
<dbReference type="AlphaFoldDB" id="Q97DQ7"/>
<feature type="transmembrane region" description="Helical" evidence="9">
    <location>
        <begin position="270"/>
        <end position="300"/>
    </location>
</feature>
<dbReference type="EMBL" id="AE001437">
    <property type="protein sequence ID" value="AAK81345.1"/>
    <property type="molecule type" value="Genomic_DNA"/>
</dbReference>
<keyword evidence="3" id="KW-1003">Cell membrane</keyword>
<evidence type="ECO:0000256" key="7">
    <source>
        <dbReference type="ARBA" id="ARBA00022989"/>
    </source>
</evidence>
<dbReference type="PIR" id="F97319">
    <property type="entry name" value="F97319"/>
</dbReference>
<keyword evidence="2" id="KW-0813">Transport</keyword>
<feature type="domain" description="ABC transporter" evidence="10">
    <location>
        <begin position="388"/>
        <end position="622"/>
    </location>
</feature>
<proteinExistence type="predicted"/>
<dbReference type="FunFam" id="1.20.1560.10:FF:000011">
    <property type="entry name" value="Multidrug ABC transporter ATP-binding protein"/>
    <property type="match status" value="1"/>
</dbReference>
<dbReference type="KEGG" id="cac:CA_C3415"/>
<dbReference type="Gene3D" id="1.20.1560.10">
    <property type="entry name" value="ABC transporter type 1, transmembrane domain"/>
    <property type="match status" value="1"/>
</dbReference>
<dbReference type="Pfam" id="PF00664">
    <property type="entry name" value="ABC_membrane"/>
    <property type="match status" value="1"/>
</dbReference>
<dbReference type="OrthoDB" id="9762778at2"/>
<keyword evidence="4 9" id="KW-0812">Transmembrane</keyword>
<dbReference type="Proteomes" id="UP000000814">
    <property type="component" value="Chromosome"/>
</dbReference>
<accession>Q97DQ7</accession>
<dbReference type="InterPro" id="IPR017871">
    <property type="entry name" value="ABC_transporter-like_CS"/>
</dbReference>
<dbReference type="PANTHER" id="PTHR43394:SF1">
    <property type="entry name" value="ATP-BINDING CASSETTE SUB-FAMILY B MEMBER 10, MITOCHONDRIAL"/>
    <property type="match status" value="1"/>
</dbReference>
<reference evidence="12 13" key="1">
    <citation type="journal article" date="2001" name="J. Bacteriol.">
        <title>Genome sequence and comparative analysis of the solvent-producing bacterium Clostridium acetobutylicum.</title>
        <authorList>
            <person name="Nolling J."/>
            <person name="Breton G."/>
            <person name="Omelchenko M.V."/>
            <person name="Makarova K.S."/>
            <person name="Zeng Q."/>
            <person name="Gibson R."/>
            <person name="Lee H.M."/>
            <person name="Dubois J."/>
            <person name="Qiu D."/>
            <person name="Hitti J."/>
            <person name="Wolf Y.I."/>
            <person name="Tatusov R.L."/>
            <person name="Sabathe F."/>
            <person name="Doucette-Stamm L."/>
            <person name="Soucaille P."/>
            <person name="Daly M.J."/>
            <person name="Bennett G.N."/>
            <person name="Koonin E.V."/>
            <person name="Smith D.R."/>
        </authorList>
    </citation>
    <scope>NUCLEOTIDE SEQUENCE [LARGE SCALE GENOMIC DNA]</scope>
    <source>
        <strain evidence="13">ATCC 824 / DSM 792 / JCM 1419 / LMG 5710 / VKM B-1787</strain>
    </source>
</reference>
<feature type="transmembrane region" description="Helical" evidence="9">
    <location>
        <begin position="73"/>
        <end position="95"/>
    </location>
</feature>
<dbReference type="PROSITE" id="PS00211">
    <property type="entry name" value="ABC_TRANSPORTER_1"/>
    <property type="match status" value="1"/>
</dbReference>
<dbReference type="PROSITE" id="PS50929">
    <property type="entry name" value="ABC_TM1F"/>
    <property type="match status" value="1"/>
</dbReference>
<evidence type="ECO:0000256" key="9">
    <source>
        <dbReference type="SAM" id="Phobius"/>
    </source>
</evidence>
<dbReference type="PATRIC" id="fig|272562.8.peg.3596"/>
<dbReference type="SUPFAM" id="SSF52540">
    <property type="entry name" value="P-loop containing nucleoside triphosphate hydrolases"/>
    <property type="match status" value="1"/>
</dbReference>
<dbReference type="HOGENOM" id="CLU_000604_84_4_9"/>
<feature type="transmembrane region" description="Helical" evidence="9">
    <location>
        <begin position="20"/>
        <end position="53"/>
    </location>
</feature>
<feature type="transmembrane region" description="Helical" evidence="9">
    <location>
        <begin position="179"/>
        <end position="196"/>
    </location>
</feature>
<protein>
    <submittedName>
        <fullName evidence="12">ABC-type multidrug/protein/lipid transport system, ATPase component</fullName>
    </submittedName>
</protein>
<evidence type="ECO:0000256" key="6">
    <source>
        <dbReference type="ARBA" id="ARBA00022840"/>
    </source>
</evidence>
<dbReference type="PROSITE" id="PS50893">
    <property type="entry name" value="ABC_TRANSPORTER_2"/>
    <property type="match status" value="1"/>
</dbReference>
<dbReference type="InterPro" id="IPR027417">
    <property type="entry name" value="P-loop_NTPase"/>
</dbReference>
<feature type="domain" description="ABC transmembrane type-1" evidence="11">
    <location>
        <begin position="32"/>
        <end position="322"/>
    </location>
</feature>
<dbReference type="Pfam" id="PF00005">
    <property type="entry name" value="ABC_tran"/>
    <property type="match status" value="1"/>
</dbReference>